<feature type="domain" description="Sugar phosphate transporter" evidence="6">
    <location>
        <begin position="17"/>
        <end position="301"/>
    </location>
</feature>
<feature type="transmembrane region" description="Helical" evidence="5">
    <location>
        <begin position="84"/>
        <end position="103"/>
    </location>
</feature>
<accession>A0AAV1IDU3</accession>
<feature type="transmembrane region" description="Helical" evidence="5">
    <location>
        <begin position="44"/>
        <end position="64"/>
    </location>
</feature>
<evidence type="ECO:0000256" key="3">
    <source>
        <dbReference type="ARBA" id="ARBA00022989"/>
    </source>
</evidence>
<proteinExistence type="predicted"/>
<protein>
    <recommendedName>
        <fullName evidence="6">Sugar phosphate transporter domain-containing protein</fullName>
    </recommendedName>
</protein>
<dbReference type="AlphaFoldDB" id="A0AAV1IDU3"/>
<keyword evidence="3 5" id="KW-1133">Transmembrane helix</keyword>
<reference evidence="7 8" key="1">
    <citation type="submission" date="2023-10" db="EMBL/GenBank/DDBJ databases">
        <authorList>
            <person name="Maclean D."/>
            <person name="Macfadyen A."/>
        </authorList>
    </citation>
    <scope>NUCLEOTIDE SEQUENCE [LARGE SCALE GENOMIC DNA]</scope>
</reference>
<comment type="subcellular location">
    <subcellularLocation>
        <location evidence="1">Membrane</location>
        <topology evidence="1">Multi-pass membrane protein</topology>
    </subcellularLocation>
</comment>
<dbReference type="PANTHER" id="PTHR11132">
    <property type="entry name" value="SOLUTE CARRIER FAMILY 35"/>
    <property type="match status" value="1"/>
</dbReference>
<feature type="transmembrane region" description="Helical" evidence="5">
    <location>
        <begin position="12"/>
        <end position="32"/>
    </location>
</feature>
<dbReference type="InterPro" id="IPR050186">
    <property type="entry name" value="TPT_transporter"/>
</dbReference>
<feature type="transmembrane region" description="Helical" evidence="5">
    <location>
        <begin position="196"/>
        <end position="213"/>
    </location>
</feature>
<dbReference type="InterPro" id="IPR004853">
    <property type="entry name" value="Sugar_P_trans_dom"/>
</dbReference>
<dbReference type="EMBL" id="CAUYUE010000012">
    <property type="protein sequence ID" value="CAK0785244.1"/>
    <property type="molecule type" value="Genomic_DNA"/>
</dbReference>
<dbReference type="Pfam" id="PF03151">
    <property type="entry name" value="TPT"/>
    <property type="match status" value="1"/>
</dbReference>
<organism evidence="7 8">
    <name type="scientific">Coccomyxa viridis</name>
    <dbReference type="NCBI Taxonomy" id="1274662"/>
    <lineage>
        <taxon>Eukaryota</taxon>
        <taxon>Viridiplantae</taxon>
        <taxon>Chlorophyta</taxon>
        <taxon>core chlorophytes</taxon>
        <taxon>Trebouxiophyceae</taxon>
        <taxon>Trebouxiophyceae incertae sedis</taxon>
        <taxon>Coccomyxaceae</taxon>
        <taxon>Coccomyxa</taxon>
    </lineage>
</organism>
<keyword evidence="2 5" id="KW-0812">Transmembrane</keyword>
<gene>
    <name evidence="7" type="ORF">CVIRNUC_008450</name>
</gene>
<comment type="caution">
    <text evidence="7">The sequence shown here is derived from an EMBL/GenBank/DDBJ whole genome shotgun (WGS) entry which is preliminary data.</text>
</comment>
<keyword evidence="4 5" id="KW-0472">Membrane</keyword>
<dbReference type="GO" id="GO:0016020">
    <property type="term" value="C:membrane"/>
    <property type="evidence" value="ECO:0007669"/>
    <property type="project" value="UniProtKB-SubCell"/>
</dbReference>
<feature type="transmembrane region" description="Helical" evidence="5">
    <location>
        <begin position="141"/>
        <end position="160"/>
    </location>
</feature>
<evidence type="ECO:0000313" key="7">
    <source>
        <dbReference type="EMBL" id="CAK0785244.1"/>
    </source>
</evidence>
<evidence type="ECO:0000256" key="5">
    <source>
        <dbReference type="SAM" id="Phobius"/>
    </source>
</evidence>
<evidence type="ECO:0000259" key="6">
    <source>
        <dbReference type="Pfam" id="PF03151"/>
    </source>
</evidence>
<feature type="transmembrane region" description="Helical" evidence="5">
    <location>
        <begin position="166"/>
        <end position="184"/>
    </location>
</feature>
<evidence type="ECO:0000256" key="4">
    <source>
        <dbReference type="ARBA" id="ARBA00023136"/>
    </source>
</evidence>
<evidence type="ECO:0000256" key="1">
    <source>
        <dbReference type="ARBA" id="ARBA00004141"/>
    </source>
</evidence>
<name>A0AAV1IDU3_9CHLO</name>
<keyword evidence="8" id="KW-1185">Reference proteome</keyword>
<feature type="transmembrane region" description="Helical" evidence="5">
    <location>
        <begin position="233"/>
        <end position="252"/>
    </location>
</feature>
<feature type="transmembrane region" description="Helical" evidence="5">
    <location>
        <begin position="284"/>
        <end position="303"/>
    </location>
</feature>
<evidence type="ECO:0000256" key="2">
    <source>
        <dbReference type="ARBA" id="ARBA00022692"/>
    </source>
</evidence>
<evidence type="ECO:0000313" key="8">
    <source>
        <dbReference type="Proteomes" id="UP001314263"/>
    </source>
</evidence>
<dbReference type="Proteomes" id="UP001314263">
    <property type="component" value="Unassembled WGS sequence"/>
</dbReference>
<sequence>MVEMKMSVLQQILKSYTYVLLWMSISISVILFNKWLLAFSGFPYPITLTMWHMLFCSAVGFLCVRVGRFVKPHNMSAHDYLRRVMPIGVLYAASLWLSNSAYLYLSVSFIQMTKSLMPGLVYATGVFMGTEQFSKANAANMALIAFGVVVCAIGEVNLVFKGVMQQLAALLFEAARLTLVQVLINSKGLQMNPLQSLYYVSPACLICLTVPFVGLELRQLARDAAVTIHPPVMLANALAAFALNLAVFLLIGKTSALTMNIAGVIKDWLLIFLSYNLFGAPVTALNLLGYAFCCTGVAVYNYMKLQMIRAKASVSTKRDVEKTGGERLVLVNNKDSIKIAADSGIHRSNEGGHTFTQIRSKDDIMAEIRQLQSEMAQYGESNGAGGTKEN</sequence>